<dbReference type="Pfam" id="PF13296">
    <property type="entry name" value="T6SS_Vgr"/>
    <property type="match status" value="1"/>
</dbReference>
<protein>
    <recommendedName>
        <fullName evidence="5">Actin cross-linking toxin VgrG1</fullName>
    </recommendedName>
</protein>
<proteinExistence type="predicted"/>
<evidence type="ECO:0000313" key="3">
    <source>
        <dbReference type="EMBL" id="CAB3762728.1"/>
    </source>
</evidence>
<dbReference type="Gene3D" id="2.30.110.50">
    <property type="match status" value="1"/>
</dbReference>
<dbReference type="Gene3D" id="4.10.220.110">
    <property type="match status" value="1"/>
</dbReference>
<gene>
    <name evidence="3" type="ORF">LMG29542_04438</name>
</gene>
<dbReference type="AlphaFoldDB" id="A0A6J5E888"/>
<accession>A0A6J5E888</accession>
<evidence type="ECO:0000313" key="4">
    <source>
        <dbReference type="Proteomes" id="UP000494363"/>
    </source>
</evidence>
<dbReference type="SUPFAM" id="SSF69279">
    <property type="entry name" value="Phage tail proteins"/>
    <property type="match status" value="2"/>
</dbReference>
<keyword evidence="4" id="KW-1185">Reference proteome</keyword>
<dbReference type="SUPFAM" id="SSF69255">
    <property type="entry name" value="gp5 N-terminal domain-like"/>
    <property type="match status" value="1"/>
</dbReference>
<feature type="domain" description="Putative type VI secretion system Rhs element associated Vgr" evidence="2">
    <location>
        <begin position="500"/>
        <end position="592"/>
    </location>
</feature>
<evidence type="ECO:0000259" key="1">
    <source>
        <dbReference type="Pfam" id="PF10106"/>
    </source>
</evidence>
<dbReference type="Pfam" id="PF05954">
    <property type="entry name" value="Phage_GPD"/>
    <property type="match status" value="1"/>
</dbReference>
<organism evidence="3 4">
    <name type="scientific">Paraburkholderia humisilvae</name>
    <dbReference type="NCBI Taxonomy" id="627669"/>
    <lineage>
        <taxon>Bacteria</taxon>
        <taxon>Pseudomonadati</taxon>
        <taxon>Pseudomonadota</taxon>
        <taxon>Betaproteobacteria</taxon>
        <taxon>Burkholderiales</taxon>
        <taxon>Burkholderiaceae</taxon>
        <taxon>Paraburkholderia</taxon>
    </lineage>
</organism>
<dbReference type="EMBL" id="CADIKH010000020">
    <property type="protein sequence ID" value="CAB3762728.1"/>
    <property type="molecule type" value="Genomic_DNA"/>
</dbReference>
<reference evidence="3 4" key="1">
    <citation type="submission" date="2020-04" db="EMBL/GenBank/DDBJ databases">
        <authorList>
            <person name="De Canck E."/>
        </authorList>
    </citation>
    <scope>NUCLEOTIDE SEQUENCE [LARGE SCALE GENOMIC DNA]</scope>
    <source>
        <strain evidence="3 4">LMG 29542</strain>
    </source>
</reference>
<dbReference type="Gene3D" id="2.40.50.230">
    <property type="entry name" value="Gp5 N-terminal domain"/>
    <property type="match status" value="1"/>
</dbReference>
<dbReference type="Proteomes" id="UP000494363">
    <property type="component" value="Unassembled WGS sequence"/>
</dbReference>
<dbReference type="InterPro" id="IPR006533">
    <property type="entry name" value="T6SS_Vgr_RhsGE"/>
</dbReference>
<dbReference type="InterPro" id="IPR037026">
    <property type="entry name" value="Vgr_OB-fold_dom_sf"/>
</dbReference>
<evidence type="ECO:0000259" key="2">
    <source>
        <dbReference type="Pfam" id="PF13296"/>
    </source>
</evidence>
<dbReference type="InterPro" id="IPR028244">
    <property type="entry name" value="T6SS_Rhs_Vgr_dom"/>
</dbReference>
<feature type="domain" description="DUF2345" evidence="1">
    <location>
        <begin position="611"/>
        <end position="759"/>
    </location>
</feature>
<dbReference type="InterPro" id="IPR018769">
    <property type="entry name" value="VgrG2_DUF2345"/>
</dbReference>
<sequence length="783" mass="86418">MRTIQNILQYPGARLRQQFELTIGTVSQSLSVVSFELEEALNQTYKLDLVVTSSDHAIDGGLCVGRRATFTIVEEGSVPSMPDPIEPVIEPARRVHGVVTRWERRSSSRDETAYGLRIEPRFALLEHVHDSGVFRDVSVRELIRECIVDRELFDPHDIEFNLEGTEEKFEQTVMYEETVKGFIERHCRRAGIYYYFKQGRSGPRRDTLVFGNNPRGYVRSIELPWVPDSGLVADWHEAVLSVGSVRELVPAEIGVWDRNYRLPDASLEAGAIVARDDRSVFGRVNRSIEHHHTVESGRMLVEARRDEQVAKQQTLYGTSNALGMMPGVVVKLTNLKLTEAPYGLLITRLKTKGSRSAPVFNEFEATPAHLTWRPEYDPARHWRWVSGALTAVVTSDSTQPYACLDEHGRYQVDPLFRKRSGKRGTHLMALRLLRPAASYQGGFHSPLLPDTEVRLVGTNGDIDRLFIAGALHDYAHPDVVHGGGQWYSRAVWRSPLLGAKIRFDDLKGREGLKAATVYMQTSVSLGFLVDSEKKQRGEGFEIATHAWGTVRGPKGLFLSADGLSGADAPQLEMSAARREQRSSLERVKALAESTAQAKATAADMATQADLTEALDELKAPGLLASAPGGIALVTPKSIQHAASENVIMTAGRHADFSVVERFTLAVGELISLCAHKLGLKLTAAKGKVEIQAQSDALDLFAEKRLHLASAREDVLVAGKKKIALTSGGASITIENGNVEIRCPGEFRIKAASFTFEGPQSDDTPLPSLPQSELKPVVDYLLTH</sequence>
<dbReference type="NCBIfam" id="TIGR01646">
    <property type="entry name" value="vgr_GE"/>
    <property type="match status" value="1"/>
</dbReference>
<evidence type="ECO:0008006" key="5">
    <source>
        <dbReference type="Google" id="ProtNLM"/>
    </source>
</evidence>
<dbReference type="Gene3D" id="3.55.50.10">
    <property type="entry name" value="Baseplate protein-like domains"/>
    <property type="match status" value="1"/>
</dbReference>
<name>A0A6J5E888_9BURK</name>
<dbReference type="Pfam" id="PF10106">
    <property type="entry name" value="DUF2345"/>
    <property type="match status" value="1"/>
</dbReference>